<feature type="transmembrane region" description="Helical" evidence="1">
    <location>
        <begin position="21"/>
        <end position="39"/>
    </location>
</feature>
<dbReference type="InterPro" id="IPR045584">
    <property type="entry name" value="Pilin-like"/>
</dbReference>
<protein>
    <submittedName>
        <fullName evidence="2">Uncharacterized protein</fullName>
    </submittedName>
</protein>
<accession>A0L3L6</accession>
<keyword evidence="1" id="KW-0472">Membrane</keyword>
<evidence type="ECO:0000313" key="3">
    <source>
        <dbReference type="Proteomes" id="UP000002586"/>
    </source>
</evidence>
<keyword evidence="3" id="KW-1185">Reference proteome</keyword>
<keyword evidence="1" id="KW-0812">Transmembrane</keyword>
<evidence type="ECO:0000256" key="1">
    <source>
        <dbReference type="SAM" id="Phobius"/>
    </source>
</evidence>
<reference evidence="2 3" key="2">
    <citation type="journal article" date="2012" name="Int. J. Syst. Evol. Microbiol.">
        <title>Magnetococcus marinus gen. nov., sp. nov., a marine, magnetotactic bacterium that represents a novel lineage (Magnetococcaceae fam. nov.; Magnetococcales ord. nov.) at the base of the Alphaproteobacteria.</title>
        <authorList>
            <person name="Bazylinski D.A."/>
            <person name="Williams T.J."/>
            <person name="Lefevre C.T."/>
            <person name="Berg R.J."/>
            <person name="Zhang C.L."/>
            <person name="Bowser S.S."/>
            <person name="Dean A.J."/>
            <person name="Beveridge T.J."/>
        </authorList>
    </citation>
    <scope>NUCLEOTIDE SEQUENCE [LARGE SCALE GENOMIC DNA]</scope>
    <source>
        <strain evidence="3">ATCC BAA-1437 / JCM 17883 / MC-1</strain>
    </source>
</reference>
<dbReference type="OrthoDB" id="7066963at2"/>
<proteinExistence type="predicted"/>
<dbReference type="KEGG" id="mgm:Mmc1_0030"/>
<name>A0L3L6_MAGMM</name>
<reference evidence="3" key="1">
    <citation type="journal article" date="2009" name="Appl. Environ. Microbiol.">
        <title>Complete genome sequence of the chemolithoautotrophic marine magnetotactic coccus strain MC-1.</title>
        <authorList>
            <person name="Schubbe S."/>
            <person name="Williams T.J."/>
            <person name="Xie G."/>
            <person name="Kiss H.E."/>
            <person name="Brettin T.S."/>
            <person name="Martinez D."/>
            <person name="Ross C.A."/>
            <person name="Schuler D."/>
            <person name="Cox B.L."/>
            <person name="Nealson K.H."/>
            <person name="Bazylinski D.A."/>
        </authorList>
    </citation>
    <scope>NUCLEOTIDE SEQUENCE [LARGE SCALE GENOMIC DNA]</scope>
    <source>
        <strain evidence="3">ATCC BAA-1437 / JCM 17883 / MC-1</strain>
    </source>
</reference>
<dbReference type="STRING" id="156889.Mmc1_0030"/>
<dbReference type="Proteomes" id="UP000002586">
    <property type="component" value="Chromosome"/>
</dbReference>
<dbReference type="SUPFAM" id="SSF54523">
    <property type="entry name" value="Pili subunits"/>
    <property type="match status" value="1"/>
</dbReference>
<evidence type="ECO:0000313" key="2">
    <source>
        <dbReference type="EMBL" id="ABK42559.1"/>
    </source>
</evidence>
<dbReference type="HOGENOM" id="CLU_1330609_0_0_5"/>
<dbReference type="EMBL" id="CP000471">
    <property type="protein sequence ID" value="ABK42559.1"/>
    <property type="molecule type" value="Genomic_DNA"/>
</dbReference>
<sequence length="210" mass="23638">MFLRWCCHRHDKMLGITLIEMLLGLLIIGGLLGIVMVGIELQHNAQNKKIARVFIGGWVQAYDLYHERTGRVPGDPSNTGRTHVPLEAAFETQFSGIVMQLPQGDGEGGINSYRYNDEQGYIHHLRLAFESISTASEAIGVGLVGNVMRLEGVSPTLFATLEALLDESLSRTQGTLRCRSILEMDQQDPMRQRNKSQANHSFVCWYKMRY</sequence>
<dbReference type="RefSeq" id="WP_011711733.1">
    <property type="nucleotide sequence ID" value="NC_008576.1"/>
</dbReference>
<dbReference type="eggNOG" id="COG4795">
    <property type="taxonomic scope" value="Bacteria"/>
</dbReference>
<keyword evidence="1" id="KW-1133">Transmembrane helix</keyword>
<dbReference type="AlphaFoldDB" id="A0L3L6"/>
<organism evidence="2 3">
    <name type="scientific">Magnetococcus marinus (strain ATCC BAA-1437 / JCM 17883 / MC-1)</name>
    <dbReference type="NCBI Taxonomy" id="156889"/>
    <lineage>
        <taxon>Bacteria</taxon>
        <taxon>Pseudomonadati</taxon>
        <taxon>Pseudomonadota</taxon>
        <taxon>Magnetococcia</taxon>
        <taxon>Magnetococcales</taxon>
        <taxon>Magnetococcaceae</taxon>
        <taxon>Magnetococcus</taxon>
    </lineage>
</organism>
<gene>
    <name evidence="2" type="ordered locus">Mmc1_0030</name>
</gene>